<keyword evidence="1" id="KW-1133">Transmembrane helix</keyword>
<dbReference type="InterPro" id="IPR025235">
    <property type="entry name" value="DUF4178"/>
</dbReference>
<comment type="caution">
    <text evidence="3">The sequence shown here is derived from an EMBL/GenBank/DDBJ whole genome shotgun (WGS) entry which is preliminary data.</text>
</comment>
<proteinExistence type="predicted"/>
<evidence type="ECO:0000313" key="3">
    <source>
        <dbReference type="EMBL" id="MBS7825451.1"/>
    </source>
</evidence>
<feature type="domain" description="DUF4178" evidence="2">
    <location>
        <begin position="285"/>
        <end position="439"/>
    </location>
</feature>
<feature type="transmembrane region" description="Helical" evidence="1">
    <location>
        <begin position="475"/>
        <end position="508"/>
    </location>
</feature>
<name>A0AB35C107_9GAMM</name>
<sequence>MAIVFSAACPSCGGQVSIHSKTAVMAACPYCQSNLILGDQGLTLSGVHSAILEDFSAIQIGARGTIKNQSFTVIGRLQVQYQGGTWNEWYVQLSDGRTGWLSDSNGHYVYLESVEIPSNHRLPDFEDVSVGSVIRVTQASDIFYACDIRTAHILKSAVQGELPFIPKQNEVIRVVDARTTHQFLTLDYKADHIELFMGHAVDFTKLNWQNLRTEREMQESSGKIKGSTEESKCPNCGGTVQWLNGVAEHINCRYCGSELTIDDNIAKIIKAHNIRNLQAKRMALQIGQTANINGQTWTVIGMMSQTELDGDATELYVQNKMKKEFIPFTHDEWHEYLLFSFPDQFMWLVQSSDDDWAMAKTENTWPKLNTRLQPLTPSGRTLDKLYTYGGAVQYAVGAFYYQVSPQDTTFYADYGTEHNKLSLEMTPDEMSFSSARKLSNATLESWFKASGGVQKLKLPKNTGTHSNRENIRNTLLAIFGVLNIPIFFSSPFQFFISIFIVMILLNAIDRDED</sequence>
<protein>
    <submittedName>
        <fullName evidence="3">DUF4178 domain-containing protein</fullName>
    </submittedName>
</protein>
<dbReference type="AlphaFoldDB" id="A0AB35C107"/>
<organism evidence="3 4">
    <name type="scientific">Wohlfahrtiimonas chitiniclastica</name>
    <dbReference type="NCBI Taxonomy" id="400946"/>
    <lineage>
        <taxon>Bacteria</taxon>
        <taxon>Pseudomonadati</taxon>
        <taxon>Pseudomonadota</taxon>
        <taxon>Gammaproteobacteria</taxon>
        <taxon>Cardiobacteriales</taxon>
        <taxon>Ignatzschineriaceae</taxon>
        <taxon>Wohlfahrtiimonas</taxon>
    </lineage>
</organism>
<dbReference type="Gene3D" id="2.20.28.30">
    <property type="entry name" value="RNA polymerase ii, chain L"/>
    <property type="match status" value="1"/>
</dbReference>
<evidence type="ECO:0000259" key="2">
    <source>
        <dbReference type="Pfam" id="PF13785"/>
    </source>
</evidence>
<feature type="domain" description="DUF4178" evidence="2">
    <location>
        <begin position="59"/>
        <end position="202"/>
    </location>
</feature>
<dbReference type="RefSeq" id="WP_094488206.1">
    <property type="nucleotide sequence ID" value="NZ_JAGIBT010000015.1"/>
</dbReference>
<dbReference type="Proteomes" id="UP000680020">
    <property type="component" value="Unassembled WGS sequence"/>
</dbReference>
<evidence type="ECO:0000256" key="1">
    <source>
        <dbReference type="SAM" id="Phobius"/>
    </source>
</evidence>
<keyword evidence="1" id="KW-0472">Membrane</keyword>
<keyword evidence="1" id="KW-0812">Transmembrane</keyword>
<reference evidence="3" key="1">
    <citation type="submission" date="2021-03" db="EMBL/GenBank/DDBJ databases">
        <title>Identification and antibiotic profiling of Wohlfahrtiimonas chitiniclastica, an underestimated human pathogen.</title>
        <authorList>
            <person name="Kopf A."/>
            <person name="Bunk B."/>
            <person name="Coldewey S."/>
            <person name="Gunzer F."/>
            <person name="Riedel T."/>
            <person name="Schroettner P."/>
        </authorList>
    </citation>
    <scope>NUCLEOTIDE SEQUENCE</scope>
    <source>
        <strain evidence="3">DSM 100917</strain>
    </source>
</reference>
<gene>
    <name evidence="3" type="ORF">J7561_09610</name>
</gene>
<evidence type="ECO:0000313" key="4">
    <source>
        <dbReference type="Proteomes" id="UP000680020"/>
    </source>
</evidence>
<dbReference type="EMBL" id="JAGIBU010000014">
    <property type="protein sequence ID" value="MBS7825451.1"/>
    <property type="molecule type" value="Genomic_DNA"/>
</dbReference>
<dbReference type="Pfam" id="PF13785">
    <property type="entry name" value="DUF4178"/>
    <property type="match status" value="2"/>
</dbReference>
<accession>A0AB35C107</accession>